<accession>A0A430AMW9</accession>
<evidence type="ECO:0000256" key="1">
    <source>
        <dbReference type="SAM" id="MobiDB-lite"/>
    </source>
</evidence>
<protein>
    <recommendedName>
        <fullName evidence="5">DUF4352 domain-containing protein</fullName>
    </recommendedName>
</protein>
<evidence type="ECO:0000256" key="2">
    <source>
        <dbReference type="SAM" id="Phobius"/>
    </source>
</evidence>
<evidence type="ECO:0008006" key="5">
    <source>
        <dbReference type="Google" id="ProtNLM"/>
    </source>
</evidence>
<dbReference type="RefSeq" id="WP_126809865.1">
    <property type="nucleotide sequence ID" value="NZ_NGKA01000021.1"/>
</dbReference>
<keyword evidence="4" id="KW-1185">Reference proteome</keyword>
<dbReference type="EMBL" id="NGKA01000021">
    <property type="protein sequence ID" value="RSU09461.1"/>
    <property type="molecule type" value="Genomic_DNA"/>
</dbReference>
<dbReference type="AlphaFoldDB" id="A0A430AMW9"/>
<evidence type="ECO:0000313" key="4">
    <source>
        <dbReference type="Proteomes" id="UP000287605"/>
    </source>
</evidence>
<feature type="transmembrane region" description="Helical" evidence="2">
    <location>
        <begin position="12"/>
        <end position="33"/>
    </location>
</feature>
<organism evidence="3 4">
    <name type="scientific">Vagococcus elongatus</name>
    <dbReference type="NCBI Taxonomy" id="180344"/>
    <lineage>
        <taxon>Bacteria</taxon>
        <taxon>Bacillati</taxon>
        <taxon>Bacillota</taxon>
        <taxon>Bacilli</taxon>
        <taxon>Lactobacillales</taxon>
        <taxon>Enterococcaceae</taxon>
        <taxon>Vagococcus</taxon>
    </lineage>
</organism>
<keyword evidence="2" id="KW-1133">Transmembrane helix</keyword>
<sequence>MFKFNSFKSLLILNGFAIFLTLLAIFLKGIIIFSPVPSAITPANPKTTEKSLKLEETESSVQTKDSDNQSVILSANKETSEEYEGEITQVFSVNESFSADGLNVTIKNITLAILSKENMEEMGMFGDGLLDVTFEVKNQSQTDVQIYPSLLKFTVNKESYPVNSNPVLRDGNIAAGETVSGNVIAPVYTLSAPEDVKEFSFNWKTTQNKISNSAEVVVILKE</sequence>
<feature type="compositionally biased region" description="Basic and acidic residues" evidence="1">
    <location>
        <begin position="47"/>
        <end position="56"/>
    </location>
</feature>
<proteinExistence type="predicted"/>
<keyword evidence="2" id="KW-0472">Membrane</keyword>
<reference evidence="3 4" key="1">
    <citation type="submission" date="2017-05" db="EMBL/GenBank/DDBJ databases">
        <title>Vagococcus spp. assemblies.</title>
        <authorList>
            <person name="Gulvik C.A."/>
        </authorList>
    </citation>
    <scope>NUCLEOTIDE SEQUENCE [LARGE SCALE GENOMIC DNA]</scope>
    <source>
        <strain evidence="3 4">CCUG 51432</strain>
    </source>
</reference>
<name>A0A430AMW9_9ENTE</name>
<comment type="caution">
    <text evidence="3">The sequence shown here is derived from an EMBL/GenBank/DDBJ whole genome shotgun (WGS) entry which is preliminary data.</text>
</comment>
<keyword evidence="2" id="KW-0812">Transmembrane</keyword>
<gene>
    <name evidence="3" type="ORF">CBF29_11475</name>
</gene>
<feature type="region of interest" description="Disordered" evidence="1">
    <location>
        <begin position="45"/>
        <end position="71"/>
    </location>
</feature>
<dbReference type="Proteomes" id="UP000287605">
    <property type="component" value="Unassembled WGS sequence"/>
</dbReference>
<evidence type="ECO:0000313" key="3">
    <source>
        <dbReference type="EMBL" id="RSU09461.1"/>
    </source>
</evidence>